<feature type="domain" description="TF-B3" evidence="7">
    <location>
        <begin position="335"/>
        <end position="400"/>
    </location>
</feature>
<dbReference type="Gene3D" id="2.40.330.10">
    <property type="entry name" value="DNA-binding pseudobarrel domain"/>
    <property type="match status" value="2"/>
</dbReference>
<evidence type="ECO:0000256" key="2">
    <source>
        <dbReference type="ARBA" id="ARBA00023015"/>
    </source>
</evidence>
<dbReference type="SMART" id="SM01019">
    <property type="entry name" value="B3"/>
    <property type="match status" value="3"/>
</dbReference>
<dbReference type="InterPro" id="IPR039218">
    <property type="entry name" value="REM_fam"/>
</dbReference>
<reference evidence="8 9" key="1">
    <citation type="submission" date="2022-03" db="EMBL/GenBank/DDBJ databases">
        <authorList>
            <person name="Macdonald S."/>
            <person name="Ahmed S."/>
            <person name="Newling K."/>
        </authorList>
    </citation>
    <scope>NUCLEOTIDE SEQUENCE [LARGE SCALE GENOMIC DNA]</scope>
</reference>
<evidence type="ECO:0000259" key="7">
    <source>
        <dbReference type="PROSITE" id="PS50863"/>
    </source>
</evidence>
<keyword evidence="3" id="KW-0238">DNA-binding</keyword>
<dbReference type="InterPro" id="IPR015300">
    <property type="entry name" value="DNA-bd_pseudobarrel_sf"/>
</dbReference>
<organism evidence="8 9">
    <name type="scientific">Eruca vesicaria subsp. sativa</name>
    <name type="common">Garden rocket</name>
    <name type="synonym">Eruca sativa</name>
    <dbReference type="NCBI Taxonomy" id="29727"/>
    <lineage>
        <taxon>Eukaryota</taxon>
        <taxon>Viridiplantae</taxon>
        <taxon>Streptophyta</taxon>
        <taxon>Embryophyta</taxon>
        <taxon>Tracheophyta</taxon>
        <taxon>Spermatophyta</taxon>
        <taxon>Magnoliopsida</taxon>
        <taxon>eudicotyledons</taxon>
        <taxon>Gunneridae</taxon>
        <taxon>Pentapetalae</taxon>
        <taxon>rosids</taxon>
        <taxon>malvids</taxon>
        <taxon>Brassicales</taxon>
        <taxon>Brassicaceae</taxon>
        <taxon>Brassiceae</taxon>
        <taxon>Eruca</taxon>
    </lineage>
</organism>
<feature type="compositionally biased region" description="Basic and acidic residues" evidence="6">
    <location>
        <begin position="157"/>
        <end position="174"/>
    </location>
</feature>
<dbReference type="PANTHER" id="PTHR31674">
    <property type="entry name" value="B3 DOMAIN-CONTAINING PROTEIN REM-LIKE 3-RELATED"/>
    <property type="match status" value="1"/>
</dbReference>
<evidence type="ECO:0000313" key="8">
    <source>
        <dbReference type="EMBL" id="CAH8390911.1"/>
    </source>
</evidence>
<dbReference type="CDD" id="cd10017">
    <property type="entry name" value="B3_DNA"/>
    <property type="match status" value="2"/>
</dbReference>
<dbReference type="GO" id="GO:0003677">
    <property type="term" value="F:DNA binding"/>
    <property type="evidence" value="ECO:0007669"/>
    <property type="project" value="UniProtKB-KW"/>
</dbReference>
<evidence type="ECO:0000313" key="9">
    <source>
        <dbReference type="Proteomes" id="UP001642260"/>
    </source>
</evidence>
<evidence type="ECO:0000256" key="5">
    <source>
        <dbReference type="ARBA" id="ARBA00023242"/>
    </source>
</evidence>
<evidence type="ECO:0000256" key="4">
    <source>
        <dbReference type="ARBA" id="ARBA00023163"/>
    </source>
</evidence>
<keyword evidence="4" id="KW-0804">Transcription</keyword>
<feature type="compositionally biased region" description="Basic and acidic residues" evidence="6">
    <location>
        <begin position="309"/>
        <end position="318"/>
    </location>
</feature>
<feature type="region of interest" description="Disordered" evidence="6">
    <location>
        <begin position="309"/>
        <end position="331"/>
    </location>
</feature>
<keyword evidence="2" id="KW-0805">Transcription regulation</keyword>
<evidence type="ECO:0000256" key="1">
    <source>
        <dbReference type="ARBA" id="ARBA00004123"/>
    </source>
</evidence>
<proteinExistence type="predicted"/>
<dbReference type="EMBL" id="CAKOAT010926264">
    <property type="protein sequence ID" value="CAH8390911.1"/>
    <property type="molecule type" value="Genomic_DNA"/>
</dbReference>
<keyword evidence="9" id="KW-1185">Reference proteome</keyword>
<dbReference type="PROSITE" id="PS50863">
    <property type="entry name" value="B3"/>
    <property type="match status" value="3"/>
</dbReference>
<gene>
    <name evidence="8" type="ORF">ERUC_LOCUS43394</name>
</gene>
<evidence type="ECO:0000256" key="6">
    <source>
        <dbReference type="SAM" id="MobiDB-lite"/>
    </source>
</evidence>
<feature type="domain" description="TF-B3" evidence="7">
    <location>
        <begin position="47"/>
        <end position="143"/>
    </location>
</feature>
<dbReference type="Proteomes" id="UP001642260">
    <property type="component" value="Unassembled WGS sequence"/>
</dbReference>
<name>A0ABC8M580_ERUVS</name>
<dbReference type="AlphaFoldDB" id="A0ABC8M580"/>
<feature type="region of interest" description="Disordered" evidence="6">
    <location>
        <begin position="145"/>
        <end position="174"/>
    </location>
</feature>
<feature type="domain" description="TF-B3" evidence="7">
    <location>
        <begin position="183"/>
        <end position="279"/>
    </location>
</feature>
<comment type="subcellular location">
    <subcellularLocation>
        <location evidence="1">Nucleus</location>
    </subcellularLocation>
</comment>
<comment type="caution">
    <text evidence="8">The sequence shown here is derived from an EMBL/GenBank/DDBJ whole genome shotgun (WGS) entry which is preliminary data.</text>
</comment>
<evidence type="ECO:0000256" key="3">
    <source>
        <dbReference type="ARBA" id="ARBA00023125"/>
    </source>
</evidence>
<sequence length="411" mass="46676">MSFRINYMFYRNSSREKKKREKKNPRKKVESSFRPKPVLESSLHSSCYVGSVSASSLKDDKLYLGREFVTANGLNKGCSEIVLKNERGGTWTLPLKHYKSINHTYLGPGWTTFCQVNGIKAEDSFMFKLVRTGDKPVLCLCPEDSDDLSSSTSSGDKSSKSQESKEESLGDKRASSSYSQDRFVTLTLTAKAVKHYQLFLPMGFMKRNGINKPGKITLLGQDGVRRVVALSQNKRHGKMQIGKGWRVFRDAHGVKIGQPFVLELIWEDQASPVLKFCTNLNPREGSCDQWTNALGPSFCEIQYTSSHNTNDDDSHDQTNDINESSSSSDHSRFVGRSWSLKLKHDKEDMHTFIRKGWRRFCAENGMNHGHYTLKLYLGREFVSANGLDRGCSEIVLKNEWGRKMEFSLETI</sequence>
<dbReference type="InterPro" id="IPR003340">
    <property type="entry name" value="B3_DNA-bd"/>
</dbReference>
<dbReference type="PANTHER" id="PTHR31674:SF64">
    <property type="entry name" value="TF-B3 DOMAIN-CONTAINING PROTEIN"/>
    <property type="match status" value="1"/>
</dbReference>
<keyword evidence="5" id="KW-0539">Nucleus</keyword>
<dbReference type="SUPFAM" id="SSF101936">
    <property type="entry name" value="DNA-binding pseudobarrel domain"/>
    <property type="match status" value="3"/>
</dbReference>
<dbReference type="GO" id="GO:0005634">
    <property type="term" value="C:nucleus"/>
    <property type="evidence" value="ECO:0007669"/>
    <property type="project" value="UniProtKB-SubCell"/>
</dbReference>
<accession>A0ABC8M580</accession>
<dbReference type="Pfam" id="PF02362">
    <property type="entry name" value="B3"/>
    <property type="match status" value="3"/>
</dbReference>
<protein>
    <recommendedName>
        <fullName evidence="7">TF-B3 domain-containing protein</fullName>
    </recommendedName>
</protein>